<comment type="similarity">
    <text evidence="2 6">Belongs to the band 7/mec-2 family. HflC subfamily.</text>
</comment>
<evidence type="ECO:0000313" key="9">
    <source>
        <dbReference type="Proteomes" id="UP000284006"/>
    </source>
</evidence>
<dbReference type="EMBL" id="QYUP01000079">
    <property type="protein sequence ID" value="RJG20717.1"/>
    <property type="molecule type" value="Genomic_DNA"/>
</dbReference>
<dbReference type="OrthoDB" id="9812991at2"/>
<dbReference type="AlphaFoldDB" id="A0A418Y4G0"/>
<evidence type="ECO:0000256" key="2">
    <source>
        <dbReference type="ARBA" id="ARBA00007862"/>
    </source>
</evidence>
<dbReference type="GO" id="GO:0006508">
    <property type="term" value="P:proteolysis"/>
    <property type="evidence" value="ECO:0007669"/>
    <property type="project" value="UniProtKB-KW"/>
</dbReference>
<dbReference type="InterPro" id="IPR010200">
    <property type="entry name" value="HflC"/>
</dbReference>
<feature type="domain" description="Band 7" evidence="7">
    <location>
        <begin position="20"/>
        <end position="185"/>
    </location>
</feature>
<organism evidence="8 9">
    <name type="scientific">Massilia cavernae</name>
    <dbReference type="NCBI Taxonomy" id="2320864"/>
    <lineage>
        <taxon>Bacteria</taxon>
        <taxon>Pseudomonadati</taxon>
        <taxon>Pseudomonadota</taxon>
        <taxon>Betaproteobacteria</taxon>
        <taxon>Burkholderiales</taxon>
        <taxon>Oxalobacteraceae</taxon>
        <taxon>Telluria group</taxon>
        <taxon>Massilia</taxon>
    </lineage>
</organism>
<evidence type="ECO:0000256" key="3">
    <source>
        <dbReference type="ARBA" id="ARBA00022692"/>
    </source>
</evidence>
<evidence type="ECO:0000259" key="7">
    <source>
        <dbReference type="SMART" id="SM00244"/>
    </source>
</evidence>
<protein>
    <recommendedName>
        <fullName evidence="6">Protein HflC</fullName>
    </recommendedName>
</protein>
<dbReference type="SUPFAM" id="SSF117892">
    <property type="entry name" value="Band 7/SPFH domain"/>
    <property type="match status" value="1"/>
</dbReference>
<comment type="function">
    <text evidence="6">HflC and HflK could regulate a protease.</text>
</comment>
<dbReference type="InterPro" id="IPR036013">
    <property type="entry name" value="Band_7/SPFH_dom_sf"/>
</dbReference>
<dbReference type="GO" id="GO:0008233">
    <property type="term" value="F:peptidase activity"/>
    <property type="evidence" value="ECO:0007669"/>
    <property type="project" value="UniProtKB-KW"/>
</dbReference>
<dbReference type="Pfam" id="PF01145">
    <property type="entry name" value="Band_7"/>
    <property type="match status" value="1"/>
</dbReference>
<gene>
    <name evidence="8" type="primary">hflC</name>
    <name evidence="8" type="ORF">D3872_07935</name>
</gene>
<reference evidence="8 9" key="1">
    <citation type="submission" date="2018-09" db="EMBL/GenBank/DDBJ databases">
        <authorList>
            <person name="Zhu H."/>
        </authorList>
    </citation>
    <scope>NUCLEOTIDE SEQUENCE [LARGE SCALE GENOMIC DNA]</scope>
    <source>
        <strain evidence="8 9">K1S02-61</strain>
    </source>
</reference>
<dbReference type="RefSeq" id="WP_119810271.1">
    <property type="nucleotide sequence ID" value="NZ_QYUP01000079.1"/>
</dbReference>
<comment type="subcellular location">
    <subcellularLocation>
        <location evidence="1">Membrane</location>
        <topology evidence="1">Single-pass membrane protein</topology>
    </subcellularLocation>
</comment>
<evidence type="ECO:0000256" key="4">
    <source>
        <dbReference type="ARBA" id="ARBA00022989"/>
    </source>
</evidence>
<dbReference type="PANTHER" id="PTHR42911">
    <property type="entry name" value="MODULATOR OF FTSH PROTEASE HFLC"/>
    <property type="match status" value="1"/>
</dbReference>
<evidence type="ECO:0000256" key="1">
    <source>
        <dbReference type="ARBA" id="ARBA00004167"/>
    </source>
</evidence>
<dbReference type="PANTHER" id="PTHR42911:SF1">
    <property type="entry name" value="MODULATOR OF FTSH PROTEASE HFLC"/>
    <property type="match status" value="1"/>
</dbReference>
<dbReference type="NCBIfam" id="TIGR01932">
    <property type="entry name" value="hflC"/>
    <property type="match status" value="1"/>
</dbReference>
<dbReference type="Gene3D" id="3.30.479.30">
    <property type="entry name" value="Band 7 domain"/>
    <property type="match status" value="1"/>
</dbReference>
<keyword evidence="8" id="KW-0645">Protease</keyword>
<dbReference type="GO" id="GO:0016020">
    <property type="term" value="C:membrane"/>
    <property type="evidence" value="ECO:0007669"/>
    <property type="project" value="UniProtKB-SubCell"/>
</dbReference>
<name>A0A418Y4G0_9BURK</name>
<keyword evidence="3" id="KW-0812">Transmembrane</keyword>
<evidence type="ECO:0000256" key="5">
    <source>
        <dbReference type="ARBA" id="ARBA00023136"/>
    </source>
</evidence>
<keyword evidence="4" id="KW-1133">Transmembrane helix</keyword>
<proteinExistence type="inferred from homology"/>
<comment type="caution">
    <text evidence="8">The sequence shown here is derived from an EMBL/GenBank/DDBJ whole genome shotgun (WGS) entry which is preliminary data.</text>
</comment>
<dbReference type="CDD" id="cd03405">
    <property type="entry name" value="SPFH_HflC"/>
    <property type="match status" value="1"/>
</dbReference>
<keyword evidence="9" id="KW-1185">Reference proteome</keyword>
<keyword evidence="5" id="KW-0472">Membrane</keyword>
<dbReference type="SMART" id="SM00244">
    <property type="entry name" value="PHB"/>
    <property type="match status" value="1"/>
</dbReference>
<accession>A0A418Y4G0</accession>
<dbReference type="Proteomes" id="UP000284006">
    <property type="component" value="Unassembled WGS sequence"/>
</dbReference>
<dbReference type="InterPro" id="IPR001107">
    <property type="entry name" value="Band_7"/>
</dbReference>
<sequence>MNRLVTILVAGFIGLMILSSTVFVVDQRSYAIVFALGRVDKVIVEPGLQFKLPPPFQNVMYLDKRIQTLDTPDADRFITAEKKNILVDAFVKWKIANPQRYFISFSGDESRARDRMSQIVKAALNDEITKRTVREVISGERGKVMQAIQAKVVAESKEIGIDIVDVRLKRVDYVEQINTSVYERMKAERARVANELRSTGMADSEKIRADADRQRTVILAEAFREAEKIKGQGDAKASQIYADAFGKNPEFYKFYRSLEAYRAGFKDRNDVMVIDSNSEFFKYFRNPGASSAAPKK</sequence>
<evidence type="ECO:0000256" key="6">
    <source>
        <dbReference type="PIRNR" id="PIRNR005651"/>
    </source>
</evidence>
<keyword evidence="8" id="KW-0378">Hydrolase</keyword>
<dbReference type="PIRSF" id="PIRSF005651">
    <property type="entry name" value="HflC"/>
    <property type="match status" value="1"/>
</dbReference>
<evidence type="ECO:0000313" key="8">
    <source>
        <dbReference type="EMBL" id="RJG20717.1"/>
    </source>
</evidence>